<accession>A0AAV7V7I7</accession>
<comment type="caution">
    <text evidence="2">The sequence shown here is derived from an EMBL/GenBank/DDBJ whole genome shotgun (WGS) entry which is preliminary data.</text>
</comment>
<gene>
    <name evidence="2" type="ORF">NDU88_005303</name>
</gene>
<keyword evidence="3" id="KW-1185">Reference proteome</keyword>
<feature type="region of interest" description="Disordered" evidence="1">
    <location>
        <begin position="37"/>
        <end position="66"/>
    </location>
</feature>
<dbReference type="Proteomes" id="UP001066276">
    <property type="component" value="Chromosome 2_2"/>
</dbReference>
<evidence type="ECO:0000313" key="2">
    <source>
        <dbReference type="EMBL" id="KAJ1196043.1"/>
    </source>
</evidence>
<proteinExistence type="predicted"/>
<protein>
    <submittedName>
        <fullName evidence="2">Uncharacterized protein</fullName>
    </submittedName>
</protein>
<sequence length="66" mass="6806">MRMAGSHAQLVQRQMGLTLGRRHAQLVQQQMGLTLGRRPAADAHGRKPCSAGAAADGADTGKAPSG</sequence>
<dbReference type="AlphaFoldDB" id="A0AAV7V7I7"/>
<organism evidence="2 3">
    <name type="scientific">Pleurodeles waltl</name>
    <name type="common">Iberian ribbed newt</name>
    <dbReference type="NCBI Taxonomy" id="8319"/>
    <lineage>
        <taxon>Eukaryota</taxon>
        <taxon>Metazoa</taxon>
        <taxon>Chordata</taxon>
        <taxon>Craniata</taxon>
        <taxon>Vertebrata</taxon>
        <taxon>Euteleostomi</taxon>
        <taxon>Amphibia</taxon>
        <taxon>Batrachia</taxon>
        <taxon>Caudata</taxon>
        <taxon>Salamandroidea</taxon>
        <taxon>Salamandridae</taxon>
        <taxon>Pleurodelinae</taxon>
        <taxon>Pleurodeles</taxon>
    </lineage>
</organism>
<name>A0AAV7V7I7_PLEWA</name>
<evidence type="ECO:0000256" key="1">
    <source>
        <dbReference type="SAM" id="MobiDB-lite"/>
    </source>
</evidence>
<dbReference type="EMBL" id="JANPWB010000004">
    <property type="protein sequence ID" value="KAJ1196043.1"/>
    <property type="molecule type" value="Genomic_DNA"/>
</dbReference>
<reference evidence="2" key="1">
    <citation type="journal article" date="2022" name="bioRxiv">
        <title>Sequencing and chromosome-scale assembly of the giantPleurodeles waltlgenome.</title>
        <authorList>
            <person name="Brown T."/>
            <person name="Elewa A."/>
            <person name="Iarovenko S."/>
            <person name="Subramanian E."/>
            <person name="Araus A.J."/>
            <person name="Petzold A."/>
            <person name="Susuki M."/>
            <person name="Suzuki K.-i.T."/>
            <person name="Hayashi T."/>
            <person name="Toyoda A."/>
            <person name="Oliveira C."/>
            <person name="Osipova E."/>
            <person name="Leigh N.D."/>
            <person name="Simon A."/>
            <person name="Yun M.H."/>
        </authorList>
    </citation>
    <scope>NUCLEOTIDE SEQUENCE</scope>
    <source>
        <strain evidence="2">20211129_DDA</strain>
        <tissue evidence="2">Liver</tissue>
    </source>
</reference>
<evidence type="ECO:0000313" key="3">
    <source>
        <dbReference type="Proteomes" id="UP001066276"/>
    </source>
</evidence>